<evidence type="ECO:0000256" key="4">
    <source>
        <dbReference type="ARBA" id="ARBA00023136"/>
    </source>
</evidence>
<dbReference type="Pfam" id="PF01545">
    <property type="entry name" value="Cation_efflux"/>
    <property type="match status" value="1"/>
</dbReference>
<dbReference type="Gene3D" id="1.20.1510.10">
    <property type="entry name" value="Cation efflux protein transmembrane domain"/>
    <property type="match status" value="1"/>
</dbReference>
<protein>
    <recommendedName>
        <fullName evidence="6">Cation efflux protein transmembrane domain-containing protein</fullName>
    </recommendedName>
</protein>
<evidence type="ECO:0000256" key="2">
    <source>
        <dbReference type="ARBA" id="ARBA00022692"/>
    </source>
</evidence>
<sequence>MINKNSRTNKRWHLHHVHVHTHGAIDPSVFTTQRGIWAIKWSFFGLLATALFQVVIVLLSGSVALLADTIHNFGDAATAIPLWIAFTLARRKPSKRFTYG</sequence>
<accession>A0A0F8YKW8</accession>
<dbReference type="GO" id="GO:0016020">
    <property type="term" value="C:membrane"/>
    <property type="evidence" value="ECO:0007669"/>
    <property type="project" value="UniProtKB-SubCell"/>
</dbReference>
<evidence type="ECO:0000259" key="6">
    <source>
        <dbReference type="Pfam" id="PF01545"/>
    </source>
</evidence>
<dbReference type="InterPro" id="IPR058533">
    <property type="entry name" value="Cation_efflux_TM"/>
</dbReference>
<feature type="non-terminal residue" evidence="7">
    <location>
        <position position="100"/>
    </location>
</feature>
<dbReference type="GO" id="GO:0008324">
    <property type="term" value="F:monoatomic cation transmembrane transporter activity"/>
    <property type="evidence" value="ECO:0007669"/>
    <property type="project" value="InterPro"/>
</dbReference>
<evidence type="ECO:0000313" key="7">
    <source>
        <dbReference type="EMBL" id="KKK54814.1"/>
    </source>
</evidence>
<reference evidence="7" key="1">
    <citation type="journal article" date="2015" name="Nature">
        <title>Complex archaea that bridge the gap between prokaryotes and eukaryotes.</title>
        <authorList>
            <person name="Spang A."/>
            <person name="Saw J.H."/>
            <person name="Jorgensen S.L."/>
            <person name="Zaremba-Niedzwiedzka K."/>
            <person name="Martijn J."/>
            <person name="Lind A.E."/>
            <person name="van Eijk R."/>
            <person name="Schleper C."/>
            <person name="Guy L."/>
            <person name="Ettema T.J."/>
        </authorList>
    </citation>
    <scope>NUCLEOTIDE SEQUENCE</scope>
</reference>
<feature type="transmembrane region" description="Helical" evidence="5">
    <location>
        <begin position="73"/>
        <end position="89"/>
    </location>
</feature>
<evidence type="ECO:0000256" key="3">
    <source>
        <dbReference type="ARBA" id="ARBA00022989"/>
    </source>
</evidence>
<feature type="transmembrane region" description="Helical" evidence="5">
    <location>
        <begin position="43"/>
        <end position="67"/>
    </location>
</feature>
<name>A0A0F8YKW8_9ZZZZ</name>
<dbReference type="SUPFAM" id="SSF161111">
    <property type="entry name" value="Cation efflux protein transmembrane domain-like"/>
    <property type="match status" value="1"/>
</dbReference>
<keyword evidence="3 5" id="KW-1133">Transmembrane helix</keyword>
<comment type="caution">
    <text evidence="7">The sequence shown here is derived from an EMBL/GenBank/DDBJ whole genome shotgun (WGS) entry which is preliminary data.</text>
</comment>
<proteinExistence type="predicted"/>
<feature type="domain" description="Cation efflux protein transmembrane" evidence="6">
    <location>
        <begin position="42"/>
        <end position="100"/>
    </location>
</feature>
<dbReference type="InterPro" id="IPR027469">
    <property type="entry name" value="Cation_efflux_TMD_sf"/>
</dbReference>
<gene>
    <name evidence="7" type="ORF">LCGC14_3080910</name>
</gene>
<dbReference type="EMBL" id="LAZR01065807">
    <property type="protein sequence ID" value="KKK54814.1"/>
    <property type="molecule type" value="Genomic_DNA"/>
</dbReference>
<evidence type="ECO:0000256" key="5">
    <source>
        <dbReference type="SAM" id="Phobius"/>
    </source>
</evidence>
<comment type="subcellular location">
    <subcellularLocation>
        <location evidence="1">Membrane</location>
        <topology evidence="1">Multi-pass membrane protein</topology>
    </subcellularLocation>
</comment>
<evidence type="ECO:0000256" key="1">
    <source>
        <dbReference type="ARBA" id="ARBA00004141"/>
    </source>
</evidence>
<dbReference type="AlphaFoldDB" id="A0A0F8YKW8"/>
<organism evidence="7">
    <name type="scientific">marine sediment metagenome</name>
    <dbReference type="NCBI Taxonomy" id="412755"/>
    <lineage>
        <taxon>unclassified sequences</taxon>
        <taxon>metagenomes</taxon>
        <taxon>ecological metagenomes</taxon>
    </lineage>
</organism>
<keyword evidence="2 5" id="KW-0812">Transmembrane</keyword>
<keyword evidence="4 5" id="KW-0472">Membrane</keyword>